<evidence type="ECO:0000313" key="3">
    <source>
        <dbReference type="Proteomes" id="UP001497444"/>
    </source>
</evidence>
<evidence type="ECO:0000313" key="2">
    <source>
        <dbReference type="EMBL" id="CAK9254262.1"/>
    </source>
</evidence>
<reference evidence="2" key="1">
    <citation type="submission" date="2024-02" db="EMBL/GenBank/DDBJ databases">
        <authorList>
            <consortium name="ELIXIR-Norway"/>
            <consortium name="Elixir Norway"/>
        </authorList>
    </citation>
    <scope>NUCLEOTIDE SEQUENCE</scope>
</reference>
<proteinExistence type="predicted"/>
<feature type="signal peptide" evidence="1">
    <location>
        <begin position="1"/>
        <end position="23"/>
    </location>
</feature>
<organism evidence="2 3">
    <name type="scientific">Sphagnum jensenii</name>
    <dbReference type="NCBI Taxonomy" id="128206"/>
    <lineage>
        <taxon>Eukaryota</taxon>
        <taxon>Viridiplantae</taxon>
        <taxon>Streptophyta</taxon>
        <taxon>Embryophyta</taxon>
        <taxon>Bryophyta</taxon>
        <taxon>Sphagnophytina</taxon>
        <taxon>Sphagnopsida</taxon>
        <taxon>Sphagnales</taxon>
        <taxon>Sphagnaceae</taxon>
        <taxon>Sphagnum</taxon>
    </lineage>
</organism>
<protein>
    <submittedName>
        <fullName evidence="2">Uncharacterized protein</fullName>
    </submittedName>
</protein>
<dbReference type="EMBL" id="CAXAQS010001004">
    <property type="protein sequence ID" value="CAK9254262.1"/>
    <property type="molecule type" value="Genomic_DNA"/>
</dbReference>
<sequence>MKTAKALLLLLMAGLVIWQAGAPRHIDQKALYARGPMDFTPLIVDLKVPDAVSSQASEWYTDLDGSGLSVLMPDGYKALPDFCTFARDRDTSINITEDHGEGFPDYSKTIDRELACLSQSYPQDVTLLYRKNFVF</sequence>
<name>A0ABP0VLD6_9BRYO</name>
<dbReference type="Proteomes" id="UP001497444">
    <property type="component" value="Unassembled WGS sequence"/>
</dbReference>
<keyword evidence="1" id="KW-0732">Signal</keyword>
<feature type="chain" id="PRO_5045905015" evidence="1">
    <location>
        <begin position="24"/>
        <end position="135"/>
    </location>
</feature>
<evidence type="ECO:0000256" key="1">
    <source>
        <dbReference type="SAM" id="SignalP"/>
    </source>
</evidence>
<comment type="caution">
    <text evidence="2">The sequence shown here is derived from an EMBL/GenBank/DDBJ whole genome shotgun (WGS) entry which is preliminary data.</text>
</comment>
<accession>A0ABP0VLD6</accession>
<gene>
    <name evidence="2" type="ORF">CSSPJE1EN1_LOCUS29640</name>
</gene>
<keyword evidence="3" id="KW-1185">Reference proteome</keyword>